<feature type="signal peptide" evidence="1">
    <location>
        <begin position="1"/>
        <end position="21"/>
    </location>
</feature>
<keyword evidence="1" id="KW-0732">Signal</keyword>
<gene>
    <name evidence="2" type="ORF">JDV02_005612</name>
</gene>
<dbReference type="PANTHER" id="PTHR35340">
    <property type="entry name" value="PQQ ENZYME REPEAT PROTEIN-RELATED"/>
    <property type="match status" value="1"/>
</dbReference>
<dbReference type="EMBL" id="CP086358">
    <property type="protein sequence ID" value="UNI19428.1"/>
    <property type="molecule type" value="Genomic_DNA"/>
</dbReference>
<reference evidence="2" key="1">
    <citation type="submission" date="2021-11" db="EMBL/GenBank/DDBJ databases">
        <title>Purpureocillium_takamizusanense_genome.</title>
        <authorList>
            <person name="Nguyen N.-H."/>
        </authorList>
    </citation>
    <scope>NUCLEOTIDE SEQUENCE</scope>
    <source>
        <strain evidence="2">PT3</strain>
    </source>
</reference>
<dbReference type="RefSeq" id="XP_047842909.1">
    <property type="nucleotide sequence ID" value="XM_047986925.1"/>
</dbReference>
<keyword evidence="3" id="KW-1185">Reference proteome</keyword>
<dbReference type="OrthoDB" id="5427350at2759"/>
<organism evidence="2 3">
    <name type="scientific">Purpureocillium takamizusanense</name>
    <dbReference type="NCBI Taxonomy" id="2060973"/>
    <lineage>
        <taxon>Eukaryota</taxon>
        <taxon>Fungi</taxon>
        <taxon>Dikarya</taxon>
        <taxon>Ascomycota</taxon>
        <taxon>Pezizomycotina</taxon>
        <taxon>Sordariomycetes</taxon>
        <taxon>Hypocreomycetidae</taxon>
        <taxon>Hypocreales</taxon>
        <taxon>Ophiocordycipitaceae</taxon>
        <taxon>Purpureocillium</taxon>
    </lineage>
</organism>
<dbReference type="Proteomes" id="UP000829364">
    <property type="component" value="Chromosome 5"/>
</dbReference>
<accession>A0A9Q8VB88</accession>
<evidence type="ECO:0000313" key="3">
    <source>
        <dbReference type="Proteomes" id="UP000829364"/>
    </source>
</evidence>
<sequence length="387" mass="43151">MRTPTAHLGFGLLGLLHVSIARQVRLSALKDTTQDRIEASSWCDRGCYEAEALQTYRSFDAAAPKVEVVLANDRCDGGLTFIEPDGWQAYGSGLAVFDGRGDLVWTPTRWAETRDARVQSFDNALYMTFWVRDGDSDVGHYIMLDETYTVVKEIRPGGGIYGDVQSLLITDDGTAIITIDLQTKRRSRTGASTRHDHGSVFQEIDLESGALIFEWHASDHPTDSSEARHLARTQALPNGNTLRYGSESSGFVELSPEGQRLCEMRIGRTRHTAQRGRSSRVYRVSKFPWVGHPHTKPSIAVRPEGDGDEHEASLYVSWNGATEVRAWVLQSGPTADSTAFINHLTVERQGFETRIAVPVNSERHLRVLALDKDWRFLGHSDSVPRRG</sequence>
<dbReference type="AlphaFoldDB" id="A0A9Q8VB88"/>
<protein>
    <submittedName>
        <fullName evidence="2">Uncharacterized protein</fullName>
    </submittedName>
</protein>
<dbReference type="PANTHER" id="PTHR35340:SF5">
    <property type="entry name" value="ASST-DOMAIN-CONTAINING PROTEIN"/>
    <property type="match status" value="1"/>
</dbReference>
<evidence type="ECO:0000256" key="1">
    <source>
        <dbReference type="SAM" id="SignalP"/>
    </source>
</evidence>
<feature type="chain" id="PRO_5040297031" evidence="1">
    <location>
        <begin position="22"/>
        <end position="387"/>
    </location>
</feature>
<evidence type="ECO:0000313" key="2">
    <source>
        <dbReference type="EMBL" id="UNI19428.1"/>
    </source>
</evidence>
<name>A0A9Q8VB88_9HYPO</name>
<dbReference type="KEGG" id="ptkz:JDV02_005612"/>
<dbReference type="GeneID" id="72067561"/>
<proteinExistence type="predicted"/>
<dbReference type="InterPro" id="IPR053143">
    <property type="entry name" value="Arylsulfate_ST"/>
</dbReference>